<evidence type="ECO:0000313" key="1">
    <source>
        <dbReference type="EMBL" id="GMQ30483.1"/>
    </source>
</evidence>
<dbReference type="Gene3D" id="2.60.40.1120">
    <property type="entry name" value="Carboxypeptidase-like, regulatory domain"/>
    <property type="match status" value="1"/>
</dbReference>
<evidence type="ECO:0000313" key="2">
    <source>
        <dbReference type="Proteomes" id="UP001338309"/>
    </source>
</evidence>
<evidence type="ECO:0008006" key="3">
    <source>
        <dbReference type="Google" id="ProtNLM"/>
    </source>
</evidence>
<proteinExistence type="predicted"/>
<dbReference type="InterPro" id="IPR008969">
    <property type="entry name" value="CarboxyPept-like_regulatory"/>
</dbReference>
<organism evidence="1 2">
    <name type="scientific">Algoriphagus confluentis</name>
    <dbReference type="NCBI Taxonomy" id="1697556"/>
    <lineage>
        <taxon>Bacteria</taxon>
        <taxon>Pseudomonadati</taxon>
        <taxon>Bacteroidota</taxon>
        <taxon>Cytophagia</taxon>
        <taxon>Cytophagales</taxon>
        <taxon>Cyclobacteriaceae</taxon>
        <taxon>Algoriphagus</taxon>
    </lineage>
</organism>
<dbReference type="RefSeq" id="WP_338225187.1">
    <property type="nucleotide sequence ID" value="NZ_BTPD01000010.1"/>
</dbReference>
<dbReference type="EMBL" id="BTPD01000010">
    <property type="protein sequence ID" value="GMQ30483.1"/>
    <property type="molecule type" value="Genomic_DNA"/>
</dbReference>
<dbReference type="PROSITE" id="PS51257">
    <property type="entry name" value="PROKAR_LIPOPROTEIN"/>
    <property type="match status" value="1"/>
</dbReference>
<gene>
    <name evidence="1" type="ORF">Aconfl_31260</name>
</gene>
<comment type="caution">
    <text evidence="1">The sequence shown here is derived from an EMBL/GenBank/DDBJ whole genome shotgun (WGS) entry which is preliminary data.</text>
</comment>
<protein>
    <recommendedName>
        <fullName evidence="3">Carboxypeptidase regulatory-like domain-containing protein</fullName>
    </recommendedName>
</protein>
<accession>A0ABQ6PRX2</accession>
<dbReference type="SUPFAM" id="SSF49464">
    <property type="entry name" value="Carboxypeptidase regulatory domain-like"/>
    <property type="match status" value="1"/>
</dbReference>
<sequence length="249" mass="27889">MKKVLIFGIVFFGWLLSSCDSYEFPPVGAEKGSISGSLALFDEGTTQKASSAGMRISLEGTDPLIFTFSDQFGRFELKNVPFGSYAVVYEKEGYGTFRYLGEDDGDKFEHLPEIVNSKIPHFLLGEKSTTKIQNVNVEKVVGGYRFSVEGNPGGSISRERYFSFLVSTTNPNFSERDFDYSFKYSSNSNLLVVFLPDAVYESLLHPQTGKAYLKVYGNSYHENLYVENGRVVFPNLNPVSSELILLEKN</sequence>
<reference evidence="1 2" key="1">
    <citation type="submission" date="2023-08" db="EMBL/GenBank/DDBJ databases">
        <title>Draft genome sequence of Algoriphagus confluentis.</title>
        <authorList>
            <person name="Takatani N."/>
            <person name="Hosokawa M."/>
            <person name="Sawabe T."/>
        </authorList>
    </citation>
    <scope>NUCLEOTIDE SEQUENCE [LARGE SCALE GENOMIC DNA]</scope>
    <source>
        <strain evidence="1 2">NBRC 111222</strain>
    </source>
</reference>
<keyword evidence="2" id="KW-1185">Reference proteome</keyword>
<name>A0ABQ6PRX2_9BACT</name>
<dbReference type="Proteomes" id="UP001338309">
    <property type="component" value="Unassembled WGS sequence"/>
</dbReference>